<evidence type="ECO:0000256" key="12">
    <source>
        <dbReference type="ARBA" id="ARBA00048555"/>
    </source>
</evidence>
<evidence type="ECO:0000256" key="14">
    <source>
        <dbReference type="RuleBase" id="RU366026"/>
    </source>
</evidence>
<comment type="catalytic activity">
    <reaction evidence="12 14">
        <text>2 cob(II)yrinate a,c diamide + reduced [electron-transfer flavoprotein] + 2 ATP = 2 adenosylcob(III)yrinate a,c-diamide + 2 triphosphate + oxidized [electron-transfer flavoprotein] + 3 H(+)</text>
        <dbReference type="Rhea" id="RHEA:11528"/>
        <dbReference type="Rhea" id="RHEA-COMP:10685"/>
        <dbReference type="Rhea" id="RHEA-COMP:10686"/>
        <dbReference type="ChEBI" id="CHEBI:15378"/>
        <dbReference type="ChEBI" id="CHEBI:18036"/>
        <dbReference type="ChEBI" id="CHEBI:30616"/>
        <dbReference type="ChEBI" id="CHEBI:57692"/>
        <dbReference type="ChEBI" id="CHEBI:58307"/>
        <dbReference type="ChEBI" id="CHEBI:58503"/>
        <dbReference type="ChEBI" id="CHEBI:58537"/>
        <dbReference type="EC" id="2.5.1.17"/>
    </reaction>
</comment>
<evidence type="ECO:0000256" key="9">
    <source>
        <dbReference type="ARBA" id="ARBA00031529"/>
    </source>
</evidence>
<dbReference type="EC" id="2.5.1.17" evidence="3 14"/>
<reference evidence="16 17" key="1">
    <citation type="submission" date="2015-07" db="EMBL/GenBank/DDBJ databases">
        <title>Genome sequence of Ornatilinea apprima DSM 23815.</title>
        <authorList>
            <person name="Hemp J."/>
            <person name="Ward L.M."/>
            <person name="Pace L.A."/>
            <person name="Fischer W.W."/>
        </authorList>
    </citation>
    <scope>NUCLEOTIDE SEQUENCE [LARGE SCALE GENOMIC DNA]</scope>
    <source>
        <strain evidence="16 17">P3M-1</strain>
    </source>
</reference>
<comment type="pathway">
    <text evidence="1 14">Cofactor biosynthesis; adenosylcobalamin biosynthesis; adenosylcobalamin from cob(II)yrinate a,c-diamide: step 2/7.</text>
</comment>
<name>A0A0P6XJS2_9CHLR</name>
<dbReference type="InterPro" id="IPR036451">
    <property type="entry name" value="CblAdoTrfase-like_sf"/>
</dbReference>
<dbReference type="UniPathway" id="UPA00148">
    <property type="reaction ID" value="UER00233"/>
</dbReference>
<dbReference type="AlphaFoldDB" id="A0A0P6XJS2"/>
<dbReference type="InterPro" id="IPR029499">
    <property type="entry name" value="PduO-typ"/>
</dbReference>
<dbReference type="GO" id="GO:0009236">
    <property type="term" value="P:cobalamin biosynthetic process"/>
    <property type="evidence" value="ECO:0007669"/>
    <property type="project" value="UniProtKB-UniRule"/>
</dbReference>
<dbReference type="Pfam" id="PF01923">
    <property type="entry name" value="Cob_adeno_trans"/>
    <property type="match status" value="1"/>
</dbReference>
<evidence type="ECO:0000256" key="3">
    <source>
        <dbReference type="ARBA" id="ARBA00012454"/>
    </source>
</evidence>
<dbReference type="GO" id="GO:0008817">
    <property type="term" value="F:corrinoid adenosyltransferase activity"/>
    <property type="evidence" value="ECO:0007669"/>
    <property type="project" value="UniProtKB-UniRule"/>
</dbReference>
<proteinExistence type="inferred from homology"/>
<dbReference type="NCBIfam" id="TIGR00636">
    <property type="entry name" value="PduO_Nterm"/>
    <property type="match status" value="1"/>
</dbReference>
<comment type="caution">
    <text evidence="16">The sequence shown here is derived from an EMBL/GenBank/DDBJ whole genome shotgun (WGS) entry which is preliminary data.</text>
</comment>
<evidence type="ECO:0000256" key="8">
    <source>
        <dbReference type="ARBA" id="ARBA00022840"/>
    </source>
</evidence>
<evidence type="ECO:0000256" key="2">
    <source>
        <dbReference type="ARBA" id="ARBA00007487"/>
    </source>
</evidence>
<dbReference type="PANTHER" id="PTHR12213:SF0">
    <property type="entry name" value="CORRINOID ADENOSYLTRANSFERASE MMAB"/>
    <property type="match status" value="1"/>
</dbReference>
<organism evidence="16 17">
    <name type="scientific">Ornatilinea apprima</name>
    <dbReference type="NCBI Taxonomy" id="1134406"/>
    <lineage>
        <taxon>Bacteria</taxon>
        <taxon>Bacillati</taxon>
        <taxon>Chloroflexota</taxon>
        <taxon>Anaerolineae</taxon>
        <taxon>Anaerolineales</taxon>
        <taxon>Anaerolineaceae</taxon>
        <taxon>Ornatilinea</taxon>
    </lineage>
</organism>
<evidence type="ECO:0000256" key="4">
    <source>
        <dbReference type="ARBA" id="ARBA00020963"/>
    </source>
</evidence>
<dbReference type="Gene3D" id="1.20.1200.10">
    <property type="entry name" value="Cobalamin adenosyltransferase-like"/>
    <property type="match status" value="1"/>
</dbReference>
<comment type="similarity">
    <text evidence="2 14">Belongs to the Cob(I)alamin adenosyltransferase family.</text>
</comment>
<dbReference type="STRING" id="1134406.ADN00_11875"/>
<dbReference type="InterPro" id="IPR016030">
    <property type="entry name" value="CblAdoTrfase-like"/>
</dbReference>
<evidence type="ECO:0000256" key="11">
    <source>
        <dbReference type="ARBA" id="ARBA00033354"/>
    </source>
</evidence>
<evidence type="ECO:0000256" key="7">
    <source>
        <dbReference type="ARBA" id="ARBA00022741"/>
    </source>
</evidence>
<keyword evidence="6 14" id="KW-0808">Transferase</keyword>
<keyword evidence="7 14" id="KW-0547">Nucleotide-binding</keyword>
<gene>
    <name evidence="16" type="ORF">ADN00_11875</name>
</gene>
<feature type="domain" description="Cobalamin adenosyltransferase-like" evidence="15">
    <location>
        <begin position="5"/>
        <end position="165"/>
    </location>
</feature>
<protein>
    <recommendedName>
        <fullName evidence="4 14">Corrinoid adenosyltransferase</fullName>
        <ecNumber evidence="3 14">2.5.1.17</ecNumber>
    </recommendedName>
    <alternativeName>
        <fullName evidence="9 14">Cob(II)alamin adenosyltransferase</fullName>
    </alternativeName>
    <alternativeName>
        <fullName evidence="11 14">Cob(II)yrinic acid a,c-diamide adenosyltransferase</fullName>
    </alternativeName>
    <alternativeName>
        <fullName evidence="10 14">Cobinamide/cobalamin adenosyltransferase</fullName>
    </alternativeName>
</protein>
<keyword evidence="5 14" id="KW-0169">Cobalamin biosynthesis</keyword>
<dbReference type="RefSeq" id="WP_075063232.1">
    <property type="nucleotide sequence ID" value="NZ_LGCL01000026.1"/>
</dbReference>
<evidence type="ECO:0000256" key="1">
    <source>
        <dbReference type="ARBA" id="ARBA00005121"/>
    </source>
</evidence>
<sequence length="186" mass="20572">MREFFTRRGDGGETGLLGDERIAKSDLRLEVLGSIDEANSALGMARSIAVREESRATLLKVQRDLYGLMSEIATTEKTANAFPKVAAEQVEWLEAMIAQLTNSTSIPREFIVPGDTPSGAALDVARTTVRRAERRCVALFQEDTQRNPEILKYLNRLSSLCFVMELSENQAASGKDSPTFAKQERS</sequence>
<dbReference type="Proteomes" id="UP000050417">
    <property type="component" value="Unassembled WGS sequence"/>
</dbReference>
<evidence type="ECO:0000256" key="13">
    <source>
        <dbReference type="ARBA" id="ARBA00048692"/>
    </source>
</evidence>
<dbReference type="OrthoDB" id="9778896at2"/>
<accession>A0A0P6XJS2</accession>
<keyword evidence="8 14" id="KW-0067">ATP-binding</keyword>
<dbReference type="EMBL" id="LGCL01000026">
    <property type="protein sequence ID" value="KPL76047.1"/>
    <property type="molecule type" value="Genomic_DNA"/>
</dbReference>
<evidence type="ECO:0000313" key="17">
    <source>
        <dbReference type="Proteomes" id="UP000050417"/>
    </source>
</evidence>
<keyword evidence="17" id="KW-1185">Reference proteome</keyword>
<evidence type="ECO:0000259" key="15">
    <source>
        <dbReference type="Pfam" id="PF01923"/>
    </source>
</evidence>
<evidence type="ECO:0000313" key="16">
    <source>
        <dbReference type="EMBL" id="KPL76047.1"/>
    </source>
</evidence>
<dbReference type="PANTHER" id="PTHR12213">
    <property type="entry name" value="CORRINOID ADENOSYLTRANSFERASE"/>
    <property type="match status" value="1"/>
</dbReference>
<dbReference type="GO" id="GO:0005524">
    <property type="term" value="F:ATP binding"/>
    <property type="evidence" value="ECO:0007669"/>
    <property type="project" value="UniProtKB-UniRule"/>
</dbReference>
<dbReference type="SUPFAM" id="SSF89028">
    <property type="entry name" value="Cobalamin adenosyltransferase-like"/>
    <property type="match status" value="1"/>
</dbReference>
<evidence type="ECO:0000256" key="6">
    <source>
        <dbReference type="ARBA" id="ARBA00022679"/>
    </source>
</evidence>
<evidence type="ECO:0000256" key="5">
    <source>
        <dbReference type="ARBA" id="ARBA00022573"/>
    </source>
</evidence>
<evidence type="ECO:0000256" key="10">
    <source>
        <dbReference type="ARBA" id="ARBA00033334"/>
    </source>
</evidence>
<comment type="catalytic activity">
    <reaction evidence="13 14">
        <text>2 cob(II)alamin + reduced [electron-transfer flavoprotein] + 2 ATP = 2 adenosylcob(III)alamin + 2 triphosphate + oxidized [electron-transfer flavoprotein] + 3 H(+)</text>
        <dbReference type="Rhea" id="RHEA:28671"/>
        <dbReference type="Rhea" id="RHEA-COMP:10685"/>
        <dbReference type="Rhea" id="RHEA-COMP:10686"/>
        <dbReference type="ChEBI" id="CHEBI:15378"/>
        <dbReference type="ChEBI" id="CHEBI:16304"/>
        <dbReference type="ChEBI" id="CHEBI:18036"/>
        <dbReference type="ChEBI" id="CHEBI:18408"/>
        <dbReference type="ChEBI" id="CHEBI:30616"/>
        <dbReference type="ChEBI" id="CHEBI:57692"/>
        <dbReference type="ChEBI" id="CHEBI:58307"/>
        <dbReference type="EC" id="2.5.1.17"/>
    </reaction>
</comment>